<dbReference type="OrthoDB" id="9811542at2"/>
<dbReference type="KEGG" id="tti:THITH_01855"/>
<dbReference type="InterPro" id="IPR029052">
    <property type="entry name" value="Metallo-depent_PP-like"/>
</dbReference>
<evidence type="ECO:0000313" key="3">
    <source>
        <dbReference type="Proteomes" id="UP000005289"/>
    </source>
</evidence>
<accession>W0DSA0</accession>
<dbReference type="STRING" id="713585.THITH_01855"/>
<dbReference type="Pfam" id="PF00149">
    <property type="entry name" value="Metallophos"/>
    <property type="match status" value="1"/>
</dbReference>
<proteinExistence type="predicted"/>
<feature type="domain" description="Calcineurin-like phosphoesterase" evidence="1">
    <location>
        <begin position="5"/>
        <end position="278"/>
    </location>
</feature>
<evidence type="ECO:0000259" key="1">
    <source>
        <dbReference type="Pfam" id="PF00149"/>
    </source>
</evidence>
<reference evidence="2 3" key="1">
    <citation type="submission" date="2013-12" db="EMBL/GenBank/DDBJ databases">
        <authorList>
            <consortium name="DOE Joint Genome Institute"/>
            <person name="Muyzer G."/>
            <person name="Huntemann M."/>
            <person name="Han J."/>
            <person name="Chen A."/>
            <person name="Kyrpides N."/>
            <person name="Mavromatis K."/>
            <person name="Markowitz V."/>
            <person name="Palaniappan K."/>
            <person name="Ivanova N."/>
            <person name="Schaumberg A."/>
            <person name="Pati A."/>
            <person name="Liolios K."/>
            <person name="Nordberg H.P."/>
            <person name="Cantor M.N."/>
            <person name="Hua S.X."/>
            <person name="Woyke T."/>
        </authorList>
    </citation>
    <scope>NUCLEOTIDE SEQUENCE [LARGE SCALE GENOMIC DNA]</scope>
    <source>
        <strain evidence="2 3">ARh 1</strain>
    </source>
</reference>
<dbReference type="Gene3D" id="3.60.21.10">
    <property type="match status" value="1"/>
</dbReference>
<dbReference type="AlphaFoldDB" id="W0DSA0"/>
<dbReference type="SUPFAM" id="SSF56300">
    <property type="entry name" value="Metallo-dependent phosphatases"/>
    <property type="match status" value="1"/>
</dbReference>
<gene>
    <name evidence="2" type="ORF">THITH_01855</name>
</gene>
<name>W0DSA0_9GAMM</name>
<dbReference type="RefSeq" id="WP_006746223.1">
    <property type="nucleotide sequence ID" value="NZ_CP007029.1"/>
</dbReference>
<dbReference type="EMBL" id="CP007029">
    <property type="protein sequence ID" value="AHE99858.1"/>
    <property type="molecule type" value="Genomic_DNA"/>
</dbReference>
<protein>
    <recommendedName>
        <fullName evidence="1">Calcineurin-like phosphoesterase domain-containing protein</fullName>
    </recommendedName>
</protein>
<organism evidence="2 3">
    <name type="scientific">Thioalkalivibrio paradoxus ARh 1</name>
    <dbReference type="NCBI Taxonomy" id="713585"/>
    <lineage>
        <taxon>Bacteria</taxon>
        <taxon>Pseudomonadati</taxon>
        <taxon>Pseudomonadota</taxon>
        <taxon>Gammaproteobacteria</taxon>
        <taxon>Chromatiales</taxon>
        <taxon>Ectothiorhodospiraceae</taxon>
        <taxon>Thioalkalivibrio</taxon>
    </lineage>
</organism>
<keyword evidence="3" id="KW-1185">Reference proteome</keyword>
<dbReference type="GO" id="GO:0016787">
    <property type="term" value="F:hydrolase activity"/>
    <property type="evidence" value="ECO:0007669"/>
    <property type="project" value="InterPro"/>
</dbReference>
<dbReference type="Proteomes" id="UP000005289">
    <property type="component" value="Chromosome"/>
</dbReference>
<sequence>MKPFSILHISDLHRSPRDPITNDELISALVGDRDRYIHEDPAVPVPEAVVVSGDLIQGVPLNTADYEAELARQYSTAEEFLDELVRRFLNGDRSRLILIPGNHDIDWNTAFAALEPVERKDFPSNLAAFIYAEDSKYRWDWKTLTLYRIADPALYARRLEAFWTFCERFYAGVPGLLKVMPNADANLFSLCDGRIGLAAFNSCHGNDCFAFHGLIRKEVVARSHLELNDIGMPFNLRIAVWHHSIEGPPYRTDYMDVDIVRGMIGREFRLGLYGHQHKAQITPHQVWLPDRERMAVVSAGSLCAGAYELPTGVHRQYNVIEIAPDFQSARIHVRAMTVANLFSRGHLMEFGGTSFADLDWKRPNNAAGVSVDADAARTRQAIEKAEAAAKTGDPPRAIDLLKDMPLPTGSYQRELLLTAASDAQDWGVIIKVTDPPASIQELIQRVEAFDRSGDQESAADALDRFAAHLQFPEAMASELRRRIKAQKAMKK</sequence>
<dbReference type="HOGENOM" id="CLU_046647_0_0_6"/>
<dbReference type="InterPro" id="IPR004843">
    <property type="entry name" value="Calcineurin-like_PHP"/>
</dbReference>
<evidence type="ECO:0000313" key="2">
    <source>
        <dbReference type="EMBL" id="AHE99858.1"/>
    </source>
</evidence>